<evidence type="ECO:0000313" key="1">
    <source>
        <dbReference type="EMBL" id="THD24945.1"/>
    </source>
</evidence>
<dbReference type="GO" id="GO:0004519">
    <property type="term" value="F:endonuclease activity"/>
    <property type="evidence" value="ECO:0007669"/>
    <property type="project" value="UniProtKB-KW"/>
</dbReference>
<proteinExistence type="predicted"/>
<organism evidence="1 2">
    <name type="scientific">Fasciola hepatica</name>
    <name type="common">Liver fluke</name>
    <dbReference type="NCBI Taxonomy" id="6192"/>
    <lineage>
        <taxon>Eukaryota</taxon>
        <taxon>Metazoa</taxon>
        <taxon>Spiralia</taxon>
        <taxon>Lophotrochozoa</taxon>
        <taxon>Platyhelminthes</taxon>
        <taxon>Trematoda</taxon>
        <taxon>Digenea</taxon>
        <taxon>Plagiorchiida</taxon>
        <taxon>Echinostomata</taxon>
        <taxon>Echinostomatoidea</taxon>
        <taxon>Fasciolidae</taxon>
        <taxon>Fasciola</taxon>
    </lineage>
</organism>
<keyword evidence="1" id="KW-0255">Endonuclease</keyword>
<gene>
    <name evidence="1" type="ORF">D915_004298</name>
</gene>
<dbReference type="GO" id="GO:0003964">
    <property type="term" value="F:RNA-directed DNA polymerase activity"/>
    <property type="evidence" value="ECO:0007669"/>
    <property type="project" value="UniProtKB-KW"/>
</dbReference>
<keyword evidence="1" id="KW-0378">Hydrolase</keyword>
<dbReference type="AlphaFoldDB" id="A0A4E0RE49"/>
<keyword evidence="2" id="KW-1185">Reference proteome</keyword>
<keyword evidence="1" id="KW-0540">Nuclease</keyword>
<name>A0A4E0RE49_FASHE</name>
<dbReference type="EMBL" id="JXXN02001360">
    <property type="protein sequence ID" value="THD24945.1"/>
    <property type="molecule type" value="Genomic_DNA"/>
</dbReference>
<comment type="caution">
    <text evidence="1">The sequence shown here is derived from an EMBL/GenBank/DDBJ whole genome shotgun (WGS) entry which is preliminary data.</text>
</comment>
<sequence length="117" mass="13576">MGDMLRLSVVEHGCLRSVARIWWEHRINNDEVQRKVLGSRIESLDETLKLTRLRWLGHVLRMSPDRIPRRAMFTEAGTDWKMSNVGQKKDTNNLTCGLDHVGRVRLPGWGLIYPLTL</sequence>
<evidence type="ECO:0000313" key="2">
    <source>
        <dbReference type="Proteomes" id="UP000230066"/>
    </source>
</evidence>
<reference evidence="1" key="1">
    <citation type="submission" date="2019-03" db="EMBL/GenBank/DDBJ databases">
        <title>Improved annotation for the trematode Fasciola hepatica.</title>
        <authorList>
            <person name="Choi Y.-J."/>
            <person name="Martin J."/>
            <person name="Mitreva M."/>
        </authorList>
    </citation>
    <scope>NUCLEOTIDE SEQUENCE [LARGE SCALE GENOMIC DNA]</scope>
</reference>
<dbReference type="Proteomes" id="UP000230066">
    <property type="component" value="Unassembled WGS sequence"/>
</dbReference>
<protein>
    <submittedName>
        <fullName evidence="1">Endonuclease-reverse transcriptase</fullName>
    </submittedName>
</protein>
<accession>A0A4E0RE49</accession>